<organism evidence="2">
    <name type="scientific">bioreactor metagenome</name>
    <dbReference type="NCBI Taxonomy" id="1076179"/>
    <lineage>
        <taxon>unclassified sequences</taxon>
        <taxon>metagenomes</taxon>
        <taxon>ecological metagenomes</taxon>
    </lineage>
</organism>
<keyword evidence="2" id="KW-0378">Hydrolase</keyword>
<name>A0A645H242_9ZZZZ</name>
<dbReference type="GO" id="GO:0008855">
    <property type="term" value="F:exodeoxyribonuclease VII activity"/>
    <property type="evidence" value="ECO:0007669"/>
    <property type="project" value="UniProtKB-EC"/>
</dbReference>
<comment type="caution">
    <text evidence="2">The sequence shown here is derived from an EMBL/GenBank/DDBJ whole genome shotgun (WGS) entry which is preliminary data.</text>
</comment>
<dbReference type="Pfam" id="PF02601">
    <property type="entry name" value="Exonuc_VII_L"/>
    <property type="match status" value="1"/>
</dbReference>
<reference evidence="2" key="1">
    <citation type="submission" date="2019-08" db="EMBL/GenBank/DDBJ databases">
        <authorList>
            <person name="Kucharzyk K."/>
            <person name="Murdoch R.W."/>
            <person name="Higgins S."/>
            <person name="Loffler F."/>
        </authorList>
    </citation>
    <scope>NUCLEOTIDE SEQUENCE</scope>
</reference>
<evidence type="ECO:0000259" key="1">
    <source>
        <dbReference type="Pfam" id="PF02601"/>
    </source>
</evidence>
<dbReference type="EC" id="3.1.11.6" evidence="2"/>
<protein>
    <submittedName>
        <fullName evidence="2">Exodeoxyribonuclease 7 large subunit</fullName>
        <ecNumber evidence="2">3.1.11.6</ecNumber>
    </submittedName>
</protein>
<dbReference type="AlphaFoldDB" id="A0A645H242"/>
<dbReference type="InterPro" id="IPR020579">
    <property type="entry name" value="Exonuc_VII_lsu_C"/>
</dbReference>
<gene>
    <name evidence="2" type="primary">xseA_43</name>
    <name evidence="2" type="ORF">SDC9_177368</name>
</gene>
<evidence type="ECO:0000313" key="2">
    <source>
        <dbReference type="EMBL" id="MPN29913.1"/>
    </source>
</evidence>
<accession>A0A645H242</accession>
<dbReference type="EMBL" id="VSSQ01080817">
    <property type="protein sequence ID" value="MPN29913.1"/>
    <property type="molecule type" value="Genomic_DNA"/>
</dbReference>
<sequence>MEFLRNRLTRAENHYALREPRHLVELRSQQLDELERRAETIVMNSGRLLRGRLDAAAGRLNALSPRRVLERGFAMVTSEDGRNLITSAQPELLGKRVKIDLASGSVGGIISNIIEN</sequence>
<proteinExistence type="predicted"/>
<feature type="domain" description="Exonuclease VII large subunit C-terminal" evidence="1">
    <location>
        <begin position="5"/>
        <end position="106"/>
    </location>
</feature>